<accession>A0ACC7SAJ7</accession>
<evidence type="ECO:0000313" key="1">
    <source>
        <dbReference type="EMBL" id="MTJ45420.1"/>
    </source>
</evidence>
<dbReference type="EMBL" id="VILF01000005">
    <property type="protein sequence ID" value="MTJ45420.1"/>
    <property type="molecule type" value="Genomic_DNA"/>
</dbReference>
<evidence type="ECO:0000313" key="2">
    <source>
        <dbReference type="Proteomes" id="UP001517388"/>
    </source>
</evidence>
<organism evidence="1 2">
    <name type="scientific">Dolichospermum flos-aquae UHCC 0037</name>
    <dbReference type="NCBI Taxonomy" id="2590026"/>
    <lineage>
        <taxon>Bacteria</taxon>
        <taxon>Bacillati</taxon>
        <taxon>Cyanobacteriota</taxon>
        <taxon>Cyanophyceae</taxon>
        <taxon>Nostocales</taxon>
        <taxon>Aphanizomenonaceae</taxon>
        <taxon>Dolichospermum</taxon>
    </lineage>
</organism>
<keyword evidence="2" id="KW-1185">Reference proteome</keyword>
<name>A0ACC7SAJ7_DOLFA</name>
<reference evidence="2" key="1">
    <citation type="journal article" date="2020" name="Toxins">
        <title>Phylogenomic Analysis of Secondary Metabolism in the Toxic Cyanobacterial Genera Anabaena, Dolichospermum and Aphanizomenon.</title>
        <authorList>
            <person name="Oesterholm J."/>
            <person name="Popin R.V."/>
            <person name="Fewer D.P."/>
            <person name="Sivonen K."/>
        </authorList>
    </citation>
    <scope>NUCLEOTIDE SEQUENCE [LARGE SCALE GENOMIC DNA]</scope>
    <source>
        <strain evidence="2">UHCC 0037</strain>
    </source>
</reference>
<gene>
    <name evidence="1" type="ORF">FJR39_20775</name>
</gene>
<protein>
    <submittedName>
        <fullName evidence="1">DUF4114 domain-containing protein</fullName>
    </submittedName>
</protein>
<dbReference type="Proteomes" id="UP001517388">
    <property type="component" value="Unassembled WGS sequence"/>
</dbReference>
<comment type="caution">
    <text evidence="1">The sequence shown here is derived from an EMBL/GenBank/DDBJ whole genome shotgun (WGS) entry which is preliminary data.</text>
</comment>
<proteinExistence type="predicted"/>
<sequence length="1142" mass="121180">MGHYIDSQINIQDAPGDEGAIFAKLVQNQPLAPGELITLKAEDDHGILNINGQNIAIEHADTHGVFLVDNTGRISIDFLADSGSYHNEMAIFSLENMDSLTPGSADYIKEAARRALSNSTLGYTVIIDINEGAKFVGEIGESNKNDGNYSGLKTFSFTPGGKIAFMLVPQGTVQQVFDNPNAGNSQRPLFSIAAANPNNATQIGQLVPGTFGWEDIRNDQSTDADYNDIIFKIQGAIGSLTDIGGLFASGKDWRNVPLAQEIITFASQSNNTTLIAKLSQDTGVSNLDIITNNPEISGSVNNADNISKLQAKFSDGSNFVDILSELKANGSFVLNKEKLAQIKGGQIADGDYQLNLRAEDKFGNISEFLVKFTLDTTKPGIPTEVGLKNDGDRVTNQNTPTITGNGENGVFIELFDGQNKLGQTTVVNGFWEITTSQITDGLKKLTITATDISGNPSDASNTEFTIDSALPQINITNPQTNAILNPGARLQGTVNGTGSTIDKLSYRFGNGSEINVPVNNQGAFDVELNLTDLSGQQNLIIKAVDLAGNSKETTQNVVVNQSTPDTTAPSITASLNNDTGINTDGITFDSTITGTVTDISEITTFQAKLNSGNFVDVLAKLQNGNFTLDTATLTQINGGQLPDGVYQLNLKAEDKFGNISSEVKLDFTLDTTAPQTPGFMLDSLVDSAPIGDSQTTYDKVKLIGQTEANATVTLQQTGISITADAAGKFTFTDVPLILGDNSLTVNAKDAAGNTSTFTTIIKRVDQDNSDVVLDWNATLLNAIYTDKTAPPVASRNMAIAQTAVFDAINSITGTYKNYHFTGTAPTIVSAEAAAASAAYTVLVNLYPKQKAFFDTALTTSLAKITDGEAENTGVTFGQTVANDILTLRSTDGANTTVNYTPGTNPGDWQPTPPANASALLPQWGQVTPFGLTSGSQFRPAGEPALTSDQYTTDFNQVKDLGSINSTTRTADQTQIAQFWADGAGTFTPPGHWNQIAQNAAATKGNSLVDNARLFALLDISLADAGIAAWDAKYTENSWRPITAIQKADTDGNPNTTADPNWKPLITTPPFPSYISGHSTFSGAAAKVLTTILGDNVSFSVNSLGTPGVDRTFTNFNAAANEAGISRIYGGIHFNSDNVDGYW</sequence>